<organism evidence="2 3">
    <name type="scientific">Lysinibacillus piscis</name>
    <dbReference type="NCBI Taxonomy" id="2518931"/>
    <lineage>
        <taxon>Bacteria</taxon>
        <taxon>Bacillati</taxon>
        <taxon>Bacillota</taxon>
        <taxon>Bacilli</taxon>
        <taxon>Bacillales</taxon>
        <taxon>Bacillaceae</taxon>
        <taxon>Lysinibacillus</taxon>
    </lineage>
</organism>
<reference evidence="2" key="1">
    <citation type="submission" date="2022-08" db="EMBL/GenBank/DDBJ databases">
        <title>Draft genome sequence of Lysinibacillus sp. strain KH24.</title>
        <authorList>
            <person name="Kanbe H."/>
            <person name="Itoh H."/>
        </authorList>
    </citation>
    <scope>NUCLEOTIDE SEQUENCE</scope>
    <source>
        <strain evidence="2">KH24</strain>
    </source>
</reference>
<feature type="transmembrane region" description="Helical" evidence="1">
    <location>
        <begin position="7"/>
        <end position="30"/>
    </location>
</feature>
<keyword evidence="1" id="KW-0472">Membrane</keyword>
<sequence>MKNLDFMYDWLDVVALASGACLCTMIIYSVSLL</sequence>
<accession>A0ABQ5NM49</accession>
<dbReference type="EMBL" id="BRZA01000003">
    <property type="protein sequence ID" value="GLC89426.1"/>
    <property type="molecule type" value="Genomic_DNA"/>
</dbReference>
<comment type="caution">
    <text evidence="2">The sequence shown here is derived from an EMBL/GenBank/DDBJ whole genome shotgun (WGS) entry which is preliminary data.</text>
</comment>
<keyword evidence="1" id="KW-0812">Transmembrane</keyword>
<evidence type="ECO:0000313" key="2">
    <source>
        <dbReference type="EMBL" id="GLC89426.1"/>
    </source>
</evidence>
<dbReference type="Proteomes" id="UP001065593">
    <property type="component" value="Unassembled WGS sequence"/>
</dbReference>
<gene>
    <name evidence="2" type="ORF">LYSBPC_25530</name>
</gene>
<evidence type="ECO:0000256" key="1">
    <source>
        <dbReference type="SAM" id="Phobius"/>
    </source>
</evidence>
<keyword evidence="3" id="KW-1185">Reference proteome</keyword>
<protein>
    <submittedName>
        <fullName evidence="2">Uncharacterized protein</fullName>
    </submittedName>
</protein>
<name>A0ABQ5NM49_9BACI</name>
<proteinExistence type="predicted"/>
<keyword evidence="1" id="KW-1133">Transmembrane helix</keyword>
<evidence type="ECO:0000313" key="3">
    <source>
        <dbReference type="Proteomes" id="UP001065593"/>
    </source>
</evidence>